<dbReference type="OrthoDB" id="122964at2157"/>
<evidence type="ECO:0000256" key="1">
    <source>
        <dbReference type="ARBA" id="ARBA00001917"/>
    </source>
</evidence>
<keyword evidence="2" id="KW-0285">Flavoprotein</keyword>
<reference evidence="9 10" key="2">
    <citation type="submission" date="2016-10" db="EMBL/GenBank/DDBJ databases">
        <authorList>
            <person name="Varghese N."/>
            <person name="Submissions S."/>
        </authorList>
    </citation>
    <scope>NUCLEOTIDE SEQUENCE [LARGE SCALE GENOMIC DNA]</scope>
    <source>
        <strain evidence="7 10">CDM_1</strain>
        <strain evidence="9">CDM_6</strain>
    </source>
</reference>
<keyword evidence="9" id="KW-1185">Reference proteome</keyword>
<evidence type="ECO:0000259" key="6">
    <source>
        <dbReference type="Pfam" id="PF00724"/>
    </source>
</evidence>
<evidence type="ECO:0000256" key="2">
    <source>
        <dbReference type="ARBA" id="ARBA00022630"/>
    </source>
</evidence>
<keyword evidence="5" id="KW-0560">Oxidoreductase</keyword>
<evidence type="ECO:0000313" key="8">
    <source>
        <dbReference type="EMBL" id="SET69355.1"/>
    </source>
</evidence>
<dbReference type="GO" id="GO:0050661">
    <property type="term" value="F:NADP binding"/>
    <property type="evidence" value="ECO:0007669"/>
    <property type="project" value="InterPro"/>
</dbReference>
<protein>
    <submittedName>
        <fullName evidence="8">2,4-dienoyl-CoA reductase</fullName>
    </submittedName>
</protein>
<name>A0A1I0GE73_9EURY</name>
<comment type="cofactor">
    <cofactor evidence="1">
        <name>FMN</name>
        <dbReference type="ChEBI" id="CHEBI:58210"/>
    </cofactor>
</comment>
<reference evidence="8" key="1">
    <citation type="submission" date="2016-10" db="EMBL/GenBank/DDBJ databases">
        <authorList>
            <person name="de Groot N.N."/>
        </authorList>
    </citation>
    <scope>NUCLEOTIDE SEQUENCE [LARGE SCALE GENOMIC DNA]</scope>
    <source>
        <strain evidence="8">CDM_6</strain>
    </source>
</reference>
<dbReference type="EMBL" id="FOIC01000010">
    <property type="protein sequence ID" value="SET69355.1"/>
    <property type="molecule type" value="Genomic_DNA"/>
</dbReference>
<dbReference type="AlphaFoldDB" id="A0A1I0GE73"/>
<evidence type="ECO:0000256" key="5">
    <source>
        <dbReference type="ARBA" id="ARBA00023002"/>
    </source>
</evidence>
<dbReference type="PANTHER" id="PTHR43303">
    <property type="entry name" value="NADPH DEHYDROGENASE C23G7.10C-RELATED"/>
    <property type="match status" value="1"/>
</dbReference>
<evidence type="ECO:0000313" key="7">
    <source>
        <dbReference type="EMBL" id="SDC58378.1"/>
    </source>
</evidence>
<evidence type="ECO:0000313" key="10">
    <source>
        <dbReference type="Proteomes" id="UP000324021"/>
    </source>
</evidence>
<dbReference type="InterPro" id="IPR013785">
    <property type="entry name" value="Aldolase_TIM"/>
</dbReference>
<organism evidence="8 9">
    <name type="scientific">Natrinema hispanicum</name>
    <dbReference type="NCBI Taxonomy" id="392421"/>
    <lineage>
        <taxon>Archaea</taxon>
        <taxon>Methanobacteriati</taxon>
        <taxon>Methanobacteriota</taxon>
        <taxon>Stenosarchaea group</taxon>
        <taxon>Halobacteria</taxon>
        <taxon>Halobacteriales</taxon>
        <taxon>Natrialbaceae</taxon>
        <taxon>Natrinema</taxon>
    </lineage>
</organism>
<dbReference type="Pfam" id="PF00724">
    <property type="entry name" value="Oxidored_FMN"/>
    <property type="match status" value="1"/>
</dbReference>
<dbReference type="SUPFAM" id="SSF51395">
    <property type="entry name" value="FMN-linked oxidoreductases"/>
    <property type="match status" value="1"/>
</dbReference>
<dbReference type="CDD" id="cd02932">
    <property type="entry name" value="OYE_YqiM_FMN"/>
    <property type="match status" value="1"/>
</dbReference>
<dbReference type="PANTHER" id="PTHR43303:SF4">
    <property type="entry name" value="NADPH DEHYDROGENASE C23G7.10C-RELATED"/>
    <property type="match status" value="1"/>
</dbReference>
<accession>A0A1I0GE73</accession>
<evidence type="ECO:0000256" key="3">
    <source>
        <dbReference type="ARBA" id="ARBA00022643"/>
    </source>
</evidence>
<gene>
    <name evidence="8" type="ORF">SAMN04488694_110109</name>
    <name evidence="7" type="ORF">SAMN05192552_100589</name>
</gene>
<evidence type="ECO:0000256" key="4">
    <source>
        <dbReference type="ARBA" id="ARBA00022857"/>
    </source>
</evidence>
<dbReference type="STRING" id="392421.SAMN04488694_110109"/>
<dbReference type="EMBL" id="FMZP01000005">
    <property type="protein sequence ID" value="SDC58378.1"/>
    <property type="molecule type" value="Genomic_DNA"/>
</dbReference>
<evidence type="ECO:0000313" key="9">
    <source>
        <dbReference type="Proteomes" id="UP000199320"/>
    </source>
</evidence>
<dbReference type="RefSeq" id="WP_092933141.1">
    <property type="nucleotide sequence ID" value="NZ_FMZP01000005.1"/>
</dbReference>
<proteinExistence type="predicted"/>
<dbReference type="GO" id="GO:0003959">
    <property type="term" value="F:NADPH dehydrogenase activity"/>
    <property type="evidence" value="ECO:0007669"/>
    <property type="project" value="InterPro"/>
</dbReference>
<dbReference type="GO" id="GO:0010181">
    <property type="term" value="F:FMN binding"/>
    <property type="evidence" value="ECO:0007669"/>
    <property type="project" value="InterPro"/>
</dbReference>
<feature type="domain" description="NADH:flavin oxidoreductase/NADH oxidase N-terminal" evidence="6">
    <location>
        <begin position="8"/>
        <end position="341"/>
    </location>
</feature>
<dbReference type="Gene3D" id="3.20.20.70">
    <property type="entry name" value="Aldolase class I"/>
    <property type="match status" value="1"/>
</dbReference>
<dbReference type="Proteomes" id="UP000324021">
    <property type="component" value="Unassembled WGS sequence"/>
</dbReference>
<keyword evidence="3" id="KW-0288">FMN</keyword>
<dbReference type="InterPro" id="IPR001155">
    <property type="entry name" value="OxRdtase_FMN_N"/>
</dbReference>
<keyword evidence="4" id="KW-0521">NADP</keyword>
<dbReference type="InterPro" id="IPR044152">
    <property type="entry name" value="YqjM-like"/>
</dbReference>
<sequence>MADLLSTLSLRETEIPNRIAVSPMCQYSCEPDGLATDWHQVHLGSRAVGGAGIVMTEATAVEPRGRITPHDLGIWSDEHAAALKPITEFIRNQGSVPGIQLAHAGHKASKTRPWEGNVPKQLDEGGWEVLSPSPSAYPPFDGDRPALCKADADDIQGVIDAYRAAAERSLEAGFEIAEVHAAHGYLLHEFLSPVTNRRTDDYGGSFENRTRLLREVVSAVREVWPEEKPLFVRISGTDWLEVRESWNIEQSMRLADDLARLGVDLIDVSSGGLHPEQEAPGGPNFQVPLAERVRRGTDVAVGAVGGITEPEQADALVRNGRADVVLVGREFLRDPYFGLRAVGDLERDPDDITEQWPVQYRRAVHK</sequence>
<dbReference type="Proteomes" id="UP000199320">
    <property type="component" value="Unassembled WGS sequence"/>
</dbReference>